<feature type="compositionally biased region" description="Basic and acidic residues" evidence="1">
    <location>
        <begin position="68"/>
        <end position="81"/>
    </location>
</feature>
<dbReference type="RefSeq" id="WP_115585630.1">
    <property type="nucleotide sequence ID" value="NZ_CP025544.1"/>
</dbReference>
<organism evidence="2 3">
    <name type="scientific">Candidatus Chromulinivorax destructor</name>
    <dbReference type="NCBI Taxonomy" id="2066483"/>
    <lineage>
        <taxon>Bacteria</taxon>
        <taxon>Candidatus Babelota</taxon>
        <taxon>Candidatus Babeliae</taxon>
        <taxon>Candidatus Babeliales</taxon>
        <taxon>Candidatus Chromulinivoraceae</taxon>
        <taxon>Candidatus Chromulinivorax</taxon>
    </lineage>
</organism>
<dbReference type="KEGG" id="cdes:C0J27_02555"/>
<dbReference type="Proteomes" id="UP000254834">
    <property type="component" value="Chromosome"/>
</dbReference>
<evidence type="ECO:0000313" key="2">
    <source>
        <dbReference type="EMBL" id="AXK60615.1"/>
    </source>
</evidence>
<accession>A0A345ZBE8</accession>
<dbReference type="EMBL" id="CP025544">
    <property type="protein sequence ID" value="AXK60615.1"/>
    <property type="molecule type" value="Genomic_DNA"/>
</dbReference>
<reference evidence="2 3" key="1">
    <citation type="submission" date="2017-12" db="EMBL/GenBank/DDBJ databases">
        <title>Chromulinavorax destructans is a abundant pathogen of dominant heterotrophic picoflagllates.</title>
        <authorList>
            <person name="Deeg C.M."/>
            <person name="Zimmer M."/>
            <person name="Suttle C.A."/>
        </authorList>
    </citation>
    <scope>NUCLEOTIDE SEQUENCE [LARGE SCALE GENOMIC DNA]</scope>
    <source>
        <strain evidence="2 3">SeV1</strain>
    </source>
</reference>
<name>A0A345ZBE8_9BACT</name>
<proteinExistence type="predicted"/>
<evidence type="ECO:0000256" key="1">
    <source>
        <dbReference type="SAM" id="MobiDB-lite"/>
    </source>
</evidence>
<keyword evidence="3" id="KW-1185">Reference proteome</keyword>
<feature type="region of interest" description="Disordered" evidence="1">
    <location>
        <begin position="45"/>
        <end position="81"/>
    </location>
</feature>
<evidence type="ECO:0000313" key="3">
    <source>
        <dbReference type="Proteomes" id="UP000254834"/>
    </source>
</evidence>
<dbReference type="AlphaFoldDB" id="A0A345ZBE8"/>
<gene>
    <name evidence="2" type="ORF">C0J27_02555</name>
</gene>
<protein>
    <submittedName>
        <fullName evidence="2">Uncharacterized protein</fullName>
    </submittedName>
</protein>
<sequence>MKYLRQIGMLMLMFILGAAGYMAAQRYCAHQEDVKVQLLDNMFGGDRSDSDHNHRRRNASYNEGYQDGLHDGQKNCHRDRS</sequence>